<comment type="similarity">
    <text evidence="1">Belongs to the SRP72 family.</text>
</comment>
<keyword evidence="1" id="KW-0963">Cytoplasm</keyword>
<reference evidence="3 4" key="1">
    <citation type="submission" date="2012-04" db="EMBL/GenBank/DDBJ databases">
        <title>The Genome Sequence of Saprolegnia declina VS20.</title>
        <authorList>
            <consortium name="The Broad Institute Genome Sequencing Platform"/>
            <person name="Russ C."/>
            <person name="Nusbaum C."/>
            <person name="Tyler B."/>
            <person name="van West P."/>
            <person name="Dieguez-Uribeondo J."/>
            <person name="de Bruijn I."/>
            <person name="Tripathy S."/>
            <person name="Jiang R."/>
            <person name="Young S.K."/>
            <person name="Zeng Q."/>
            <person name="Gargeya S."/>
            <person name="Fitzgerald M."/>
            <person name="Haas B."/>
            <person name="Abouelleil A."/>
            <person name="Alvarado L."/>
            <person name="Arachchi H.M."/>
            <person name="Berlin A."/>
            <person name="Chapman S.B."/>
            <person name="Goldberg J."/>
            <person name="Griggs A."/>
            <person name="Gujja S."/>
            <person name="Hansen M."/>
            <person name="Howarth C."/>
            <person name="Imamovic A."/>
            <person name="Larimer J."/>
            <person name="McCowen C."/>
            <person name="Montmayeur A."/>
            <person name="Murphy C."/>
            <person name="Neiman D."/>
            <person name="Pearson M."/>
            <person name="Priest M."/>
            <person name="Roberts A."/>
            <person name="Saif S."/>
            <person name="Shea T."/>
            <person name="Sisk P."/>
            <person name="Sykes S."/>
            <person name="Wortman J."/>
            <person name="Nusbaum C."/>
            <person name="Birren B."/>
        </authorList>
    </citation>
    <scope>NUCLEOTIDE SEQUENCE [LARGE SCALE GENOMIC DNA]</scope>
    <source>
        <strain evidence="3 4">VS20</strain>
    </source>
</reference>
<dbReference type="InterPro" id="IPR031545">
    <property type="entry name" value="SRP72_TPR-like"/>
</dbReference>
<dbReference type="eggNOG" id="KOG2376">
    <property type="taxonomic scope" value="Eukaryota"/>
</dbReference>
<protein>
    <recommendedName>
        <fullName evidence="1">Signal recognition particle subunit SRP72</fullName>
    </recommendedName>
</protein>
<proteinExistence type="inferred from homology"/>
<organism evidence="3 4">
    <name type="scientific">Saprolegnia diclina (strain VS20)</name>
    <dbReference type="NCBI Taxonomy" id="1156394"/>
    <lineage>
        <taxon>Eukaryota</taxon>
        <taxon>Sar</taxon>
        <taxon>Stramenopiles</taxon>
        <taxon>Oomycota</taxon>
        <taxon>Saprolegniomycetes</taxon>
        <taxon>Saprolegniales</taxon>
        <taxon>Saprolegniaceae</taxon>
        <taxon>Saprolegnia</taxon>
    </lineage>
</organism>
<feature type="region of interest" description="Disordered" evidence="2">
    <location>
        <begin position="576"/>
        <end position="647"/>
    </location>
</feature>
<dbReference type="InParanoid" id="T0PMW8"/>
<name>T0PMW8_SAPDV</name>
<dbReference type="GO" id="GO:0008312">
    <property type="term" value="F:7S RNA binding"/>
    <property type="evidence" value="ECO:0007669"/>
    <property type="project" value="TreeGrafter"/>
</dbReference>
<dbReference type="Proteomes" id="UP000030762">
    <property type="component" value="Unassembled WGS sequence"/>
</dbReference>
<dbReference type="EMBL" id="JH767222">
    <property type="protein sequence ID" value="EQC26759.1"/>
    <property type="molecule type" value="Genomic_DNA"/>
</dbReference>
<dbReference type="InterPro" id="IPR011990">
    <property type="entry name" value="TPR-like_helical_dom_sf"/>
</dbReference>
<accession>T0PMW8</accession>
<dbReference type="PANTHER" id="PTHR14094:SF9">
    <property type="entry name" value="SIGNAL RECOGNITION PARTICLE SUBUNIT SRP72"/>
    <property type="match status" value="1"/>
</dbReference>
<dbReference type="PANTHER" id="PTHR14094">
    <property type="entry name" value="SIGNAL RECOGNITION PARTICLE 72"/>
    <property type="match status" value="1"/>
</dbReference>
<keyword evidence="1" id="KW-0687">Ribonucleoprotein</keyword>
<keyword evidence="4" id="KW-1185">Reference proteome</keyword>
<dbReference type="GeneID" id="19956136"/>
<feature type="compositionally biased region" description="Basic residues" evidence="2">
    <location>
        <begin position="578"/>
        <end position="591"/>
    </location>
</feature>
<evidence type="ECO:0000313" key="4">
    <source>
        <dbReference type="Proteomes" id="UP000030762"/>
    </source>
</evidence>
<comment type="function">
    <text evidence="1">Component of the signal recognition particle (SRP) complex, a ribonucleoprotein complex that mediates the cotranslational targeting of secretory and membrane proteins to the endoplasmic reticulum (ER).</text>
</comment>
<evidence type="ECO:0000256" key="1">
    <source>
        <dbReference type="PIRNR" id="PIRNR038922"/>
    </source>
</evidence>
<keyword evidence="1" id="KW-0733">Signal recognition particle</keyword>
<dbReference type="Gene3D" id="1.25.40.10">
    <property type="entry name" value="Tetratricopeptide repeat domain"/>
    <property type="match status" value="2"/>
</dbReference>
<dbReference type="OrthoDB" id="5421607at2759"/>
<dbReference type="GO" id="GO:0005786">
    <property type="term" value="C:signal recognition particle, endoplasmic reticulum targeting"/>
    <property type="evidence" value="ECO:0007669"/>
    <property type="project" value="UniProtKB-UniRule"/>
</dbReference>
<dbReference type="AlphaFoldDB" id="T0PMW8"/>
<dbReference type="PIRSF" id="PIRSF038922">
    <property type="entry name" value="SRP72"/>
    <property type="match status" value="1"/>
</dbReference>
<evidence type="ECO:0000256" key="2">
    <source>
        <dbReference type="SAM" id="MobiDB-lite"/>
    </source>
</evidence>
<dbReference type="OMA" id="NDMKVLA"/>
<dbReference type="VEuPathDB" id="FungiDB:SDRG_15409"/>
<dbReference type="RefSeq" id="XP_008619802.1">
    <property type="nucleotide sequence ID" value="XM_008621580.1"/>
</dbReference>
<dbReference type="GO" id="GO:0043022">
    <property type="term" value="F:ribosome binding"/>
    <property type="evidence" value="ECO:0007669"/>
    <property type="project" value="TreeGrafter"/>
</dbReference>
<dbReference type="STRING" id="1156394.T0PMW8"/>
<dbReference type="SUPFAM" id="SSF48452">
    <property type="entry name" value="TPR-like"/>
    <property type="match status" value="1"/>
</dbReference>
<dbReference type="Pfam" id="PF17004">
    <property type="entry name" value="SRP_TPR_like"/>
    <property type="match status" value="1"/>
</dbReference>
<evidence type="ECO:0000313" key="3">
    <source>
        <dbReference type="EMBL" id="EQC26759.1"/>
    </source>
</evidence>
<comment type="subcellular location">
    <subcellularLocation>
        <location evidence="1">Cytoplasm</location>
    </subcellularLocation>
</comment>
<sequence length="647" mass="69255">MATTSVDLLAELQGHLERDAYQKAIDVCNKIVAATPNEAAAYKAKTIALIRLNKLDKALEVAQRFDYLKMEAAYCHYKLKRETKTLEILATVPEKTPAVLHLQAQAHYRLNQFDAVISIYEALLAQAAPSDDTVELKTNLIAAYTAAGRGAELAGRHSLTTDDSYEIAFNKSFVALQSGDVSTAAAHVADADRLCRLTLANDGCSPAEIEQEALVVAVQRAYVLQLQGRDDDALAGYTHVIQAKPSDATLVAVASNNLATLQKHHDLFDSIKRLKAISSETLTTKCSPAQHEAVLANLALLWSWMKKPDETREVLAALKTAFPATALAAPIQLHAVLGSSESAPSSEALARARATFEADASINGRLCLAHVLVLLKEFGVAADTLRSIAEIAHSAGTVATLVALYDRAGNAGASQSVLHDALAFHAARDATSLEARAIEEGDGAYQLAQGNYAAAATRFESLLSTGALTPEMRLRCLAKLVVALSFVDASAAEARSSLLPTIAAASTDPEALIKARSHKRATAIPAAPTSKKRAADNPERIARKRAARRAKHIEALKAKPDYNPLIPLLKPDPERWIPRKQRSRGNRRNRNKFVGAQGSGMGSQKDAAKLDAAARAAAKKVAPVEAKGRVVTGPSAMERKAAARKRR</sequence>
<feature type="compositionally biased region" description="Low complexity" evidence="2">
    <location>
        <begin position="610"/>
        <end position="625"/>
    </location>
</feature>
<gene>
    <name evidence="3" type="ORF">SDRG_15409</name>
</gene>
<dbReference type="InterPro" id="IPR026270">
    <property type="entry name" value="SRP72"/>
</dbReference>
<dbReference type="GO" id="GO:0006614">
    <property type="term" value="P:SRP-dependent cotranslational protein targeting to membrane"/>
    <property type="evidence" value="ECO:0007669"/>
    <property type="project" value="UniProtKB-UniRule"/>
</dbReference>